<feature type="transmembrane region" description="Helical" evidence="1">
    <location>
        <begin position="64"/>
        <end position="88"/>
    </location>
</feature>
<evidence type="ECO:0000256" key="1">
    <source>
        <dbReference type="SAM" id="Phobius"/>
    </source>
</evidence>
<keyword evidence="1" id="KW-0812">Transmembrane</keyword>
<feature type="transmembrane region" description="Helical" evidence="1">
    <location>
        <begin position="30"/>
        <end position="49"/>
    </location>
</feature>
<dbReference type="EMBL" id="JBHRXJ010000005">
    <property type="protein sequence ID" value="MFC3528236.1"/>
    <property type="molecule type" value="Genomic_DNA"/>
</dbReference>
<evidence type="ECO:0008006" key="4">
    <source>
        <dbReference type="Google" id="ProtNLM"/>
    </source>
</evidence>
<evidence type="ECO:0000313" key="2">
    <source>
        <dbReference type="EMBL" id="MFC3528236.1"/>
    </source>
</evidence>
<sequence length="150" mass="15940">MAHGPADAARPKRRLGDLSLTELSEVIRNIGFGVGAVLAAVGAVSAYLLDNFTKSYGGTGEDRLFLTLAIFLLSMAAMAAVTGYLYAVGRMLAGMAERAPAGWKRIAVGVLRVGVGLFLGLILAATFWGMMAAFAALTETVFDIWRQVRR</sequence>
<keyword evidence="1" id="KW-1133">Transmembrane helix</keyword>
<organism evidence="2 3">
    <name type="scientific">Paracoccus mangrovi</name>
    <dbReference type="NCBI Taxonomy" id="1715645"/>
    <lineage>
        <taxon>Bacteria</taxon>
        <taxon>Pseudomonadati</taxon>
        <taxon>Pseudomonadota</taxon>
        <taxon>Alphaproteobacteria</taxon>
        <taxon>Rhodobacterales</taxon>
        <taxon>Paracoccaceae</taxon>
        <taxon>Paracoccus</taxon>
    </lineage>
</organism>
<dbReference type="RefSeq" id="WP_377743932.1">
    <property type="nucleotide sequence ID" value="NZ_JBHRXJ010000005.1"/>
</dbReference>
<proteinExistence type="predicted"/>
<comment type="caution">
    <text evidence="2">The sequence shown here is derived from an EMBL/GenBank/DDBJ whole genome shotgun (WGS) entry which is preliminary data.</text>
</comment>
<feature type="transmembrane region" description="Helical" evidence="1">
    <location>
        <begin position="109"/>
        <end position="137"/>
    </location>
</feature>
<gene>
    <name evidence="2" type="ORF">ACFOMH_08605</name>
</gene>
<dbReference type="Proteomes" id="UP001595721">
    <property type="component" value="Unassembled WGS sequence"/>
</dbReference>
<accession>A0ABV7R1Q5</accession>
<reference evidence="3" key="1">
    <citation type="journal article" date="2019" name="Int. J. Syst. Evol. Microbiol.">
        <title>The Global Catalogue of Microorganisms (GCM) 10K type strain sequencing project: providing services to taxonomists for standard genome sequencing and annotation.</title>
        <authorList>
            <consortium name="The Broad Institute Genomics Platform"/>
            <consortium name="The Broad Institute Genome Sequencing Center for Infectious Disease"/>
            <person name="Wu L."/>
            <person name="Ma J."/>
        </authorList>
    </citation>
    <scope>NUCLEOTIDE SEQUENCE [LARGE SCALE GENOMIC DNA]</scope>
    <source>
        <strain evidence="3">KCTC 42899</strain>
    </source>
</reference>
<name>A0ABV7R1Q5_9RHOB</name>
<keyword evidence="1" id="KW-0472">Membrane</keyword>
<evidence type="ECO:0000313" key="3">
    <source>
        <dbReference type="Proteomes" id="UP001595721"/>
    </source>
</evidence>
<keyword evidence="3" id="KW-1185">Reference proteome</keyword>
<protein>
    <recommendedName>
        <fullName evidence="4">Integral membrane protein</fullName>
    </recommendedName>
</protein>